<dbReference type="EMBL" id="CP023668">
    <property type="protein sequence ID" value="ATG97518.1"/>
    <property type="molecule type" value="Genomic_DNA"/>
</dbReference>
<dbReference type="AlphaFoldDB" id="A0A291IRZ8"/>
<gene>
    <name evidence="1" type="ORF">CP520_01990</name>
</gene>
<dbReference type="KEGG" id="mlac:CP520_01990"/>
<dbReference type="RefSeq" id="WP_096862806.1">
    <property type="nucleotide sequence ID" value="NZ_CP023668.1"/>
</dbReference>
<evidence type="ECO:0000313" key="2">
    <source>
        <dbReference type="Proteomes" id="UP000232227"/>
    </source>
</evidence>
<proteinExistence type="predicted"/>
<protein>
    <submittedName>
        <fullName evidence="1">Uncharacterized protein</fullName>
    </submittedName>
</protein>
<name>A0A291IRZ8_9MOLU</name>
<keyword evidence="2" id="KW-1185">Reference proteome</keyword>
<sequence length="390" mass="45071">MKTILALAAGASILATPAANTATIALSNTNQNQRKIEKTKEKDIKFGNYQSIYDPRSRINDGTNFHRAWGMYIDKKKDVYPNTPSENGFENKIWSQKTAKNSNWYENNILDYQGWAGNNKEYWLKQNEKVTLTMQLKYNTWNSKYGWTFAGGKQSPYVDKEFIFNLAGKDYIHDLVYYTDASHSSNERVKFAVKEEWTYDKSVGWHVTFNLSYQSMIQWKSGSNISHAAIIAGRNTSWELNEKEDVATKLDTVVTPISFTTDKYGQYTISINNFLYDIEEKKKHLNPKSINVAVAFNIILFNNPNNNYQDDYQIFQNWNNGDIIRKINDILNGKDDGKNTNILIKYTSTGMSFTYANDTHSSSYSGVYRYAKEDKKEWYGILRTTILGRK</sequence>
<dbReference type="Proteomes" id="UP000232227">
    <property type="component" value="Chromosome"/>
</dbReference>
<reference evidence="1 2" key="1">
    <citation type="submission" date="2017-09" db="EMBL/GenBank/DDBJ databases">
        <title>SPAdes assembly of the Mesoplasma lactucae genome.</title>
        <authorList>
            <person name="Knight T.F."/>
            <person name="Rubinstein R."/>
            <person name="Citino T."/>
        </authorList>
    </citation>
    <scope>NUCLEOTIDE SEQUENCE [LARGE SCALE GENOMIC DNA]</scope>
    <source>
        <strain evidence="1 2">831-C4</strain>
    </source>
</reference>
<dbReference type="OrthoDB" id="400200at2"/>
<organism evidence="1 2">
    <name type="scientific">Mesoplasma lactucae ATCC 49193</name>
    <dbReference type="NCBI Taxonomy" id="81460"/>
    <lineage>
        <taxon>Bacteria</taxon>
        <taxon>Bacillati</taxon>
        <taxon>Mycoplasmatota</taxon>
        <taxon>Mollicutes</taxon>
        <taxon>Entomoplasmatales</taxon>
        <taxon>Entomoplasmataceae</taxon>
        <taxon>Mesoplasma</taxon>
    </lineage>
</organism>
<evidence type="ECO:0000313" key="1">
    <source>
        <dbReference type="EMBL" id="ATG97518.1"/>
    </source>
</evidence>
<accession>A0A291IRZ8</accession>